<sequence length="274" mass="30825">MLHSSRRLFLVAFLPRVVILGVTGGIGSGKSVRCSHLLRLAQSRARQPIYSFTAHTISADKIGHDIYSPGKPCYYDVIDAFGKGILQDTKSEEMSGTSHSSHSEPFIDRKKLGGCVFSEPHSRELRKLDNMCWPHIHEAVEKEIELMSRDAISKNKSVLLIILEAALLTESSLLSLCDDVWIMTCAKGVAVRRVMDRNDLTEAQAEARVESQGSVEKKLDFLKNIKFKGEVLVFDTTNDSLEEGLKRVTIAFDEYWCRKLEPLQKDPDEESSPW</sequence>
<dbReference type="PANTHER" id="PTHR10695">
    <property type="entry name" value="DEPHOSPHO-COA KINASE-RELATED"/>
    <property type="match status" value="1"/>
</dbReference>
<dbReference type="Pfam" id="PF01121">
    <property type="entry name" value="CoaE"/>
    <property type="match status" value="1"/>
</dbReference>
<dbReference type="VEuPathDB" id="TriTrypDB:TcBrA4_0084610"/>
<evidence type="ECO:0000313" key="4">
    <source>
        <dbReference type="EMBL" id="PWV21494.1"/>
    </source>
</evidence>
<evidence type="ECO:0000256" key="3">
    <source>
        <dbReference type="SAM" id="SignalP"/>
    </source>
</evidence>
<dbReference type="VEuPathDB" id="TriTrypDB:TcCLB.511277.500"/>
<dbReference type="PANTHER" id="PTHR10695:SF46">
    <property type="entry name" value="BIFUNCTIONAL COENZYME A SYNTHASE-RELATED"/>
    <property type="match status" value="1"/>
</dbReference>
<organism evidence="4 5">
    <name type="scientific">Trypanosoma cruzi</name>
    <dbReference type="NCBI Taxonomy" id="5693"/>
    <lineage>
        <taxon>Eukaryota</taxon>
        <taxon>Discoba</taxon>
        <taxon>Euglenozoa</taxon>
        <taxon>Kinetoplastea</taxon>
        <taxon>Metakinetoplastina</taxon>
        <taxon>Trypanosomatida</taxon>
        <taxon>Trypanosomatidae</taxon>
        <taxon>Trypanosoma</taxon>
        <taxon>Schizotrypanum</taxon>
    </lineage>
</organism>
<dbReference type="InterPro" id="IPR001977">
    <property type="entry name" value="Depp_CoAkinase"/>
</dbReference>
<dbReference type="VEuPathDB" id="TriTrypDB:TCSYLVIO_006158"/>
<dbReference type="HAMAP" id="MF_00376">
    <property type="entry name" value="Dephospho_CoA_kinase"/>
    <property type="match status" value="1"/>
</dbReference>
<dbReference type="VEuPathDB" id="TriTrypDB:C3747_2g123"/>
<keyword evidence="3" id="KW-0732">Signal</keyword>
<dbReference type="OMA" id="YEPGKPC"/>
<dbReference type="GO" id="GO:0004140">
    <property type="term" value="F:dephospho-CoA kinase activity"/>
    <property type="evidence" value="ECO:0007669"/>
    <property type="project" value="InterPro"/>
</dbReference>
<evidence type="ECO:0000256" key="1">
    <source>
        <dbReference type="ARBA" id="ARBA00022741"/>
    </source>
</evidence>
<evidence type="ECO:0008006" key="6">
    <source>
        <dbReference type="Google" id="ProtNLM"/>
    </source>
</evidence>
<reference evidence="4 5" key="1">
    <citation type="journal article" date="2018" name="Microb. Genom.">
        <title>Expanding an expanded genome: long-read sequencing of Trypanosoma cruzi.</title>
        <authorList>
            <person name="Berna L."/>
            <person name="Rodriguez M."/>
            <person name="Chiribao M.L."/>
            <person name="Parodi-Talice A."/>
            <person name="Pita S."/>
            <person name="Rijo G."/>
            <person name="Alvarez-Valin F."/>
            <person name="Robello C."/>
        </authorList>
    </citation>
    <scope>NUCLEOTIDE SEQUENCE [LARGE SCALE GENOMIC DNA]</scope>
    <source>
        <strain evidence="4 5">TCC</strain>
    </source>
</reference>
<dbReference type="Proteomes" id="UP000246078">
    <property type="component" value="Unassembled WGS sequence"/>
</dbReference>
<dbReference type="VEuPathDB" id="TriTrypDB:TcG_05885"/>
<comment type="caution">
    <text evidence="4">The sequence shown here is derived from an EMBL/GenBank/DDBJ whole genome shotgun (WGS) entry which is preliminary data.</text>
</comment>
<dbReference type="VEuPathDB" id="TriTrypDB:ECC02_001175"/>
<accession>A0A2V2XTG9</accession>
<dbReference type="SMR" id="A0A2V2XTG9"/>
<dbReference type="VEuPathDB" id="TriTrypDB:TCDM_02321"/>
<evidence type="ECO:0000313" key="5">
    <source>
        <dbReference type="Proteomes" id="UP000246078"/>
    </source>
</evidence>
<dbReference type="OrthoDB" id="247245at2759"/>
<feature type="signal peptide" evidence="3">
    <location>
        <begin position="1"/>
        <end position="24"/>
    </location>
</feature>
<dbReference type="CDD" id="cd02022">
    <property type="entry name" value="DPCK"/>
    <property type="match status" value="1"/>
</dbReference>
<dbReference type="Gene3D" id="3.40.50.300">
    <property type="entry name" value="P-loop containing nucleotide triphosphate hydrolases"/>
    <property type="match status" value="1"/>
</dbReference>
<protein>
    <recommendedName>
        <fullName evidence="6">Dephospho-CoA kinase</fullName>
    </recommendedName>
</protein>
<dbReference type="VEuPathDB" id="TriTrypDB:C4B63_4g348"/>
<dbReference type="VEuPathDB" id="TriTrypDB:TcCL_ESM03405"/>
<dbReference type="GO" id="GO:0015937">
    <property type="term" value="P:coenzyme A biosynthetic process"/>
    <property type="evidence" value="ECO:0007669"/>
    <property type="project" value="InterPro"/>
</dbReference>
<proteinExistence type="inferred from homology"/>
<dbReference type="AlphaFoldDB" id="A0A2V2XTG9"/>
<dbReference type="PROSITE" id="PS51219">
    <property type="entry name" value="DPCK"/>
    <property type="match status" value="1"/>
</dbReference>
<dbReference type="VEuPathDB" id="TriTrypDB:Tc_MARK_4868"/>
<keyword evidence="2" id="KW-0067">ATP-binding</keyword>
<dbReference type="SUPFAM" id="SSF52540">
    <property type="entry name" value="P-loop containing nucleoside triphosphate hydrolases"/>
    <property type="match status" value="1"/>
</dbReference>
<name>A0A2V2XTG9_TRYCR</name>
<keyword evidence="1" id="KW-0547">Nucleotide-binding</keyword>
<dbReference type="VEuPathDB" id="TriTrypDB:TcCLB.507993.60"/>
<dbReference type="InterPro" id="IPR027417">
    <property type="entry name" value="P-loop_NTPase"/>
</dbReference>
<feature type="chain" id="PRO_5030059225" description="Dephospho-CoA kinase" evidence="3">
    <location>
        <begin position="25"/>
        <end position="274"/>
    </location>
</feature>
<evidence type="ECO:0000256" key="2">
    <source>
        <dbReference type="ARBA" id="ARBA00022840"/>
    </source>
</evidence>
<dbReference type="GO" id="GO:0005524">
    <property type="term" value="F:ATP binding"/>
    <property type="evidence" value="ECO:0007669"/>
    <property type="project" value="UniProtKB-KW"/>
</dbReference>
<gene>
    <name evidence="4" type="ORF">C3747_2g123</name>
</gene>
<dbReference type="VEuPathDB" id="TriTrypDB:BCY84_18703"/>
<dbReference type="EMBL" id="PRFC01000002">
    <property type="protein sequence ID" value="PWV21494.1"/>
    <property type="molecule type" value="Genomic_DNA"/>
</dbReference>
<dbReference type="NCBIfam" id="TIGR00152">
    <property type="entry name" value="dephospho-CoA kinase"/>
    <property type="match status" value="1"/>
</dbReference>